<dbReference type="OrthoDB" id="6005568at2759"/>
<proteinExistence type="predicted"/>
<name>A0A6P8HIT1_ACTTE</name>
<dbReference type="AlphaFoldDB" id="A0A6P8HIT1"/>
<keyword evidence="1" id="KW-0175">Coiled coil</keyword>
<dbReference type="Proteomes" id="UP000515163">
    <property type="component" value="Unplaced"/>
</dbReference>
<dbReference type="GeneID" id="116289690"/>
<evidence type="ECO:0000313" key="5">
    <source>
        <dbReference type="RefSeq" id="XP_031552501.1"/>
    </source>
</evidence>
<evidence type="ECO:0000256" key="2">
    <source>
        <dbReference type="SAM" id="MobiDB-lite"/>
    </source>
</evidence>
<feature type="region of interest" description="Disordered" evidence="2">
    <location>
        <begin position="200"/>
        <end position="246"/>
    </location>
</feature>
<evidence type="ECO:0000313" key="4">
    <source>
        <dbReference type="RefSeq" id="XP_031552500.1"/>
    </source>
</evidence>
<dbReference type="KEGG" id="aten:116289690"/>
<keyword evidence="3" id="KW-1185">Reference proteome</keyword>
<organism evidence="3 4">
    <name type="scientific">Actinia tenebrosa</name>
    <name type="common">Australian red waratah sea anemone</name>
    <dbReference type="NCBI Taxonomy" id="6105"/>
    <lineage>
        <taxon>Eukaryota</taxon>
        <taxon>Metazoa</taxon>
        <taxon>Cnidaria</taxon>
        <taxon>Anthozoa</taxon>
        <taxon>Hexacorallia</taxon>
        <taxon>Actiniaria</taxon>
        <taxon>Actiniidae</taxon>
        <taxon>Actinia</taxon>
    </lineage>
</organism>
<protein>
    <submittedName>
        <fullName evidence="4 5">Uncharacterized protein LOC116289690 isoform X1</fullName>
    </submittedName>
</protein>
<gene>
    <name evidence="4 5" type="primary">LOC116289690</name>
</gene>
<evidence type="ECO:0000256" key="1">
    <source>
        <dbReference type="SAM" id="Coils"/>
    </source>
</evidence>
<sequence>MASNNDIKIRKNEERIADLEKQLRVCLRKEKKHEDEIKALKKKIQDLEEENKELAKQLQEIKASKDRDDSVLILIQIGTTMQRNMCKYVLGKCFETWRFYKFKKINSYIEELGAQPADQISAKQRLTELNQKISWDQNLVDSLKNLNQTRIGIAHPELSSEKIQKATEVLREIGELDDELVVKLNTLKGQWKTSEEMLNRAAGGPEDGPEGGTMNWSTAGQSQDTYASRAAGGPEDGAEGGTMNWSTVGQSQDTYASRAAGGLYLDTKA</sequence>
<feature type="compositionally biased region" description="Polar residues" evidence="2">
    <location>
        <begin position="214"/>
        <end position="226"/>
    </location>
</feature>
<feature type="coiled-coil region" evidence="1">
    <location>
        <begin position="2"/>
        <end position="67"/>
    </location>
</feature>
<reference evidence="4 5" key="1">
    <citation type="submission" date="2025-04" db="UniProtKB">
        <authorList>
            <consortium name="RefSeq"/>
        </authorList>
    </citation>
    <scope>IDENTIFICATION</scope>
    <source>
        <tissue evidence="4 5">Tentacle</tissue>
    </source>
</reference>
<accession>A0A6P8HIT1</accession>
<dbReference type="RefSeq" id="XP_031552500.1">
    <property type="nucleotide sequence ID" value="XM_031696640.1"/>
</dbReference>
<dbReference type="RefSeq" id="XP_031552501.1">
    <property type="nucleotide sequence ID" value="XM_031696641.1"/>
</dbReference>
<evidence type="ECO:0000313" key="3">
    <source>
        <dbReference type="Proteomes" id="UP000515163"/>
    </source>
</evidence>